<reference evidence="6 7" key="1">
    <citation type="submission" date="2019-04" db="EMBL/GenBank/DDBJ databases">
        <authorList>
            <person name="Li Y."/>
            <person name="Wang J."/>
        </authorList>
    </citation>
    <scope>NUCLEOTIDE SEQUENCE [LARGE SCALE GENOMIC DNA]</scope>
    <source>
        <strain evidence="6 7">DSM 14668</strain>
    </source>
</reference>
<evidence type="ECO:0000256" key="4">
    <source>
        <dbReference type="SAM" id="SignalP"/>
    </source>
</evidence>
<accession>A0A4U1J7C0</accession>
<dbReference type="InterPro" id="IPR013229">
    <property type="entry name" value="PEGA"/>
</dbReference>
<name>A0A4U1J7C0_9BACT</name>
<evidence type="ECO:0000256" key="3">
    <source>
        <dbReference type="SAM" id="Phobius"/>
    </source>
</evidence>
<dbReference type="Proteomes" id="UP000309215">
    <property type="component" value="Unassembled WGS sequence"/>
</dbReference>
<dbReference type="InterPro" id="IPR011990">
    <property type="entry name" value="TPR-like_helical_dom_sf"/>
</dbReference>
<protein>
    <submittedName>
        <fullName evidence="6">PEGA domain-containing protein</fullName>
    </submittedName>
</protein>
<dbReference type="EMBL" id="SSMQ01000030">
    <property type="protein sequence ID" value="TKD03271.1"/>
    <property type="molecule type" value="Genomic_DNA"/>
</dbReference>
<feature type="domain" description="PEGA" evidence="5">
    <location>
        <begin position="149"/>
        <end position="214"/>
    </location>
</feature>
<evidence type="ECO:0000259" key="5">
    <source>
        <dbReference type="Pfam" id="PF08308"/>
    </source>
</evidence>
<dbReference type="InterPro" id="IPR019734">
    <property type="entry name" value="TPR_rpt"/>
</dbReference>
<feature type="repeat" description="TPR" evidence="1">
    <location>
        <begin position="34"/>
        <end position="67"/>
    </location>
</feature>
<feature type="compositionally biased region" description="Low complexity" evidence="2">
    <location>
        <begin position="133"/>
        <end position="143"/>
    </location>
</feature>
<feature type="transmembrane region" description="Helical" evidence="3">
    <location>
        <begin position="346"/>
        <end position="368"/>
    </location>
</feature>
<sequence length="414" mass="43793">MSHARRAARILSVALLFTALVPHAARAAEDVEKAKALFNAGAKAYTNGRYLVAIDSFREAYAAAPRPAMIFSLAQAYRRQYAVDGDLEKLKQAIANYRLYLDQVKEGERRADAVAALGELEVLAAARLPRDGTITSTTSSAASDAPKTKVTITSPTPGARISLDGSKPIEPPLSEAVTPGKHRYKISAEGYIDEEREINIAPGDQRAIESELRERPALLDIRGPAGATVAIDGKLVGTTPLPAQELEPGARFLAVSRNGFRPYSREIVAQRGERDILALNLTRTPQRYVSYVFLGAGALTLLSGLGAGGKALGAEGRALELKKAGLTESTLREYNSALAERSASTIAAGIALGVGAAIGLTGFVLYAFDAPSLPLPPARKEKKPEPKEKGSTMDMAYAPVVGPGFAGAAVIGRF</sequence>
<dbReference type="AlphaFoldDB" id="A0A4U1J7C0"/>
<feature type="domain" description="PEGA" evidence="5">
    <location>
        <begin position="224"/>
        <end position="283"/>
    </location>
</feature>
<evidence type="ECO:0000256" key="2">
    <source>
        <dbReference type="SAM" id="MobiDB-lite"/>
    </source>
</evidence>
<dbReference type="Gene3D" id="1.25.40.10">
    <property type="entry name" value="Tetratricopeptide repeat domain"/>
    <property type="match status" value="1"/>
</dbReference>
<proteinExistence type="predicted"/>
<comment type="caution">
    <text evidence="6">The sequence shown here is derived from an EMBL/GenBank/DDBJ whole genome shotgun (WGS) entry which is preliminary data.</text>
</comment>
<feature type="transmembrane region" description="Helical" evidence="3">
    <location>
        <begin position="288"/>
        <end position="307"/>
    </location>
</feature>
<evidence type="ECO:0000313" key="6">
    <source>
        <dbReference type="EMBL" id="TKD03271.1"/>
    </source>
</evidence>
<feature type="signal peptide" evidence="4">
    <location>
        <begin position="1"/>
        <end position="27"/>
    </location>
</feature>
<dbReference type="Pfam" id="PF08308">
    <property type="entry name" value="PEGA"/>
    <property type="match status" value="2"/>
</dbReference>
<feature type="region of interest" description="Disordered" evidence="2">
    <location>
        <begin position="133"/>
        <end position="171"/>
    </location>
</feature>
<keyword evidence="4" id="KW-0732">Signal</keyword>
<dbReference type="SUPFAM" id="SSF48452">
    <property type="entry name" value="TPR-like"/>
    <property type="match status" value="1"/>
</dbReference>
<feature type="chain" id="PRO_5020184830" evidence="4">
    <location>
        <begin position="28"/>
        <end position="414"/>
    </location>
</feature>
<feature type="transmembrane region" description="Helical" evidence="3">
    <location>
        <begin position="395"/>
        <end position="412"/>
    </location>
</feature>
<keyword evidence="1" id="KW-0802">TPR repeat</keyword>
<dbReference type="PROSITE" id="PS50005">
    <property type="entry name" value="TPR"/>
    <property type="match status" value="1"/>
</dbReference>
<organism evidence="6 7">
    <name type="scientific">Polyangium fumosum</name>
    <dbReference type="NCBI Taxonomy" id="889272"/>
    <lineage>
        <taxon>Bacteria</taxon>
        <taxon>Pseudomonadati</taxon>
        <taxon>Myxococcota</taxon>
        <taxon>Polyangia</taxon>
        <taxon>Polyangiales</taxon>
        <taxon>Polyangiaceae</taxon>
        <taxon>Polyangium</taxon>
    </lineage>
</organism>
<keyword evidence="3" id="KW-1133">Transmembrane helix</keyword>
<dbReference type="RefSeq" id="WP_136931855.1">
    <property type="nucleotide sequence ID" value="NZ_SSMQ01000030.1"/>
</dbReference>
<keyword evidence="3" id="KW-0472">Membrane</keyword>
<keyword evidence="7" id="KW-1185">Reference proteome</keyword>
<keyword evidence="3" id="KW-0812">Transmembrane</keyword>
<dbReference type="OrthoDB" id="5504757at2"/>
<evidence type="ECO:0000313" key="7">
    <source>
        <dbReference type="Proteomes" id="UP000309215"/>
    </source>
</evidence>
<gene>
    <name evidence="6" type="ORF">E8A74_26410</name>
</gene>
<evidence type="ECO:0000256" key="1">
    <source>
        <dbReference type="PROSITE-ProRule" id="PRU00339"/>
    </source>
</evidence>